<sequence length="223" mass="23820">AGCVPNKNRMPALHVGRRGSVRGAARRALLPMRGVPADLPRAGAAAGRGGRAHALRDARERRGRPALPRLPGPARDSSRGAPGTGRRGAGLRRGAGARAGGDAARAGVQRARLRSVLRARRRGAAPELRLHRLLRDGRALPRPGHRVRAHGQDAAPRRMAGRDDRDAGGRREVRGMALRTRSHPRLLLPRGNHAVARRALRLGAPDPRAPRHALPQSNGGTEM</sequence>
<feature type="compositionally biased region" description="Gly residues" evidence="1">
    <location>
        <begin position="82"/>
        <end position="99"/>
    </location>
</feature>
<evidence type="ECO:0000313" key="2">
    <source>
        <dbReference type="EMBL" id="CAA9309112.1"/>
    </source>
</evidence>
<feature type="region of interest" description="Disordered" evidence="1">
    <location>
        <begin position="37"/>
        <end position="109"/>
    </location>
</feature>
<name>A0A6J4KQK7_9BACT</name>
<protein>
    <submittedName>
        <fullName evidence="2">Uncharacterized protein</fullName>
    </submittedName>
</protein>
<feature type="compositionally biased region" description="Low complexity" evidence="1">
    <location>
        <begin position="100"/>
        <end position="109"/>
    </location>
</feature>
<feature type="compositionally biased region" description="Low complexity" evidence="1">
    <location>
        <begin position="65"/>
        <end position="81"/>
    </location>
</feature>
<feature type="region of interest" description="Disordered" evidence="1">
    <location>
        <begin position="1"/>
        <end position="21"/>
    </location>
</feature>
<evidence type="ECO:0000256" key="1">
    <source>
        <dbReference type="SAM" id="MobiDB-lite"/>
    </source>
</evidence>
<proteinExistence type="predicted"/>
<dbReference type="AlphaFoldDB" id="A0A6J4KQK7"/>
<feature type="region of interest" description="Disordered" evidence="1">
    <location>
        <begin position="141"/>
        <end position="171"/>
    </location>
</feature>
<dbReference type="EMBL" id="CADCTW010000062">
    <property type="protein sequence ID" value="CAA9309112.1"/>
    <property type="molecule type" value="Genomic_DNA"/>
</dbReference>
<feature type="compositionally biased region" description="Basic and acidic residues" evidence="1">
    <location>
        <begin position="160"/>
        <end position="171"/>
    </location>
</feature>
<feature type="region of interest" description="Disordered" evidence="1">
    <location>
        <begin position="203"/>
        <end position="223"/>
    </location>
</feature>
<accession>A0A6J4KQK7</accession>
<feature type="non-terminal residue" evidence="2">
    <location>
        <position position="223"/>
    </location>
</feature>
<feature type="non-terminal residue" evidence="2">
    <location>
        <position position="1"/>
    </location>
</feature>
<gene>
    <name evidence="2" type="ORF">AVDCRST_MAG68-1159</name>
</gene>
<reference evidence="2" key="1">
    <citation type="submission" date="2020-02" db="EMBL/GenBank/DDBJ databases">
        <authorList>
            <person name="Meier V. D."/>
        </authorList>
    </citation>
    <scope>NUCLEOTIDE SEQUENCE</scope>
    <source>
        <strain evidence="2">AVDCRST_MAG68</strain>
    </source>
</reference>
<organism evidence="2">
    <name type="scientific">uncultured Gemmatimonadota bacterium</name>
    <dbReference type="NCBI Taxonomy" id="203437"/>
    <lineage>
        <taxon>Bacteria</taxon>
        <taxon>Pseudomonadati</taxon>
        <taxon>Gemmatimonadota</taxon>
        <taxon>environmental samples</taxon>
    </lineage>
</organism>